<name>G7MVF0_MACMU</name>
<sequence length="95" mass="10378">MQLSSSSAPCPGAQDLWNLMIIKESIHQSDILRTHPCGSWTIQEQPNPAFPVLLHKSSRTESSKQLPASSQDSGSGFNQTELILNTPTAFLLLES</sequence>
<evidence type="ECO:0000313" key="2">
    <source>
        <dbReference type="EMBL" id="EHH26911.1"/>
    </source>
</evidence>
<accession>G7MVF0</accession>
<reference evidence="2" key="1">
    <citation type="journal article" date="2011" name="Nat. Biotechnol.">
        <title>Genome sequencing and comparison of two nonhuman primate animal models, the cynomolgus and Chinese rhesus macaques.</title>
        <authorList>
            <person name="Yan G."/>
            <person name="Zhang G."/>
            <person name="Fang X."/>
            <person name="Zhang Y."/>
            <person name="Li C."/>
            <person name="Ling F."/>
            <person name="Cooper D.N."/>
            <person name="Li Q."/>
            <person name="Li Y."/>
            <person name="van Gool A.J."/>
            <person name="Du H."/>
            <person name="Chen J."/>
            <person name="Chen R."/>
            <person name="Zhang P."/>
            <person name="Huang Z."/>
            <person name="Thompson J.R."/>
            <person name="Meng Y."/>
            <person name="Bai Y."/>
            <person name="Wang J."/>
            <person name="Zhuo M."/>
            <person name="Wang T."/>
            <person name="Huang Y."/>
            <person name="Wei L."/>
            <person name="Li J."/>
            <person name="Wang Z."/>
            <person name="Hu H."/>
            <person name="Yang P."/>
            <person name="Le L."/>
            <person name="Stenson P.D."/>
            <person name="Li B."/>
            <person name="Liu X."/>
            <person name="Ball E.V."/>
            <person name="An N."/>
            <person name="Huang Q."/>
            <person name="Zhang Y."/>
            <person name="Fan W."/>
            <person name="Zhang X."/>
            <person name="Li Y."/>
            <person name="Wang W."/>
            <person name="Katze M.G."/>
            <person name="Su B."/>
            <person name="Nielsen R."/>
            <person name="Yang H."/>
            <person name="Wang J."/>
            <person name="Wang X."/>
            <person name="Wang J."/>
        </authorList>
    </citation>
    <scope>NUCLEOTIDE SEQUENCE [LARGE SCALE GENOMIC DNA]</scope>
    <source>
        <strain evidence="2">CR-5</strain>
    </source>
</reference>
<dbReference type="Proteomes" id="UP000013456">
    <property type="component" value="Chromosome 6"/>
</dbReference>
<dbReference type="AlphaFoldDB" id="G7MVF0"/>
<dbReference type="EMBL" id="CM001258">
    <property type="protein sequence ID" value="EHH26911.1"/>
    <property type="molecule type" value="Genomic_DNA"/>
</dbReference>
<feature type="region of interest" description="Disordered" evidence="1">
    <location>
        <begin position="54"/>
        <end position="79"/>
    </location>
</feature>
<evidence type="ECO:0000256" key="1">
    <source>
        <dbReference type="SAM" id="MobiDB-lite"/>
    </source>
</evidence>
<feature type="compositionally biased region" description="Polar residues" evidence="1">
    <location>
        <begin position="63"/>
        <end position="79"/>
    </location>
</feature>
<organism evidence="2">
    <name type="scientific">Macaca mulatta</name>
    <name type="common">Rhesus macaque</name>
    <dbReference type="NCBI Taxonomy" id="9544"/>
    <lineage>
        <taxon>Eukaryota</taxon>
        <taxon>Metazoa</taxon>
        <taxon>Chordata</taxon>
        <taxon>Craniata</taxon>
        <taxon>Vertebrata</taxon>
        <taxon>Euteleostomi</taxon>
        <taxon>Mammalia</taxon>
        <taxon>Eutheria</taxon>
        <taxon>Euarchontoglires</taxon>
        <taxon>Primates</taxon>
        <taxon>Haplorrhini</taxon>
        <taxon>Catarrhini</taxon>
        <taxon>Cercopithecidae</taxon>
        <taxon>Cercopithecinae</taxon>
        <taxon>Macaca</taxon>
    </lineage>
</organism>
<gene>
    <name evidence="2" type="ORF">EGK_16994</name>
</gene>
<proteinExistence type="predicted"/>
<protein>
    <submittedName>
        <fullName evidence="2">Uncharacterized protein</fullName>
    </submittedName>
</protein>